<comment type="caution">
    <text evidence="1">The sequence shown here is derived from an EMBL/GenBank/DDBJ whole genome shotgun (WGS) entry which is preliminary data.</text>
</comment>
<dbReference type="AlphaFoldDB" id="A0A8J5S077"/>
<name>A0A8J5S077_ZIZPA</name>
<accession>A0A8J5S077</accession>
<dbReference type="EMBL" id="JAAALK010000285">
    <property type="protein sequence ID" value="KAG8065645.1"/>
    <property type="molecule type" value="Genomic_DNA"/>
</dbReference>
<reference evidence="1" key="1">
    <citation type="journal article" date="2021" name="bioRxiv">
        <title>Whole Genome Assembly and Annotation of Northern Wild Rice, Zizania palustris L., Supports a Whole Genome Duplication in the Zizania Genus.</title>
        <authorList>
            <person name="Haas M."/>
            <person name="Kono T."/>
            <person name="Macchietto M."/>
            <person name="Millas R."/>
            <person name="McGilp L."/>
            <person name="Shao M."/>
            <person name="Duquette J."/>
            <person name="Hirsch C.N."/>
            <person name="Kimball J."/>
        </authorList>
    </citation>
    <scope>NUCLEOTIDE SEQUENCE</scope>
    <source>
        <tissue evidence="1">Fresh leaf tissue</tissue>
    </source>
</reference>
<proteinExistence type="predicted"/>
<evidence type="ECO:0000313" key="2">
    <source>
        <dbReference type="Proteomes" id="UP000729402"/>
    </source>
</evidence>
<evidence type="ECO:0000313" key="1">
    <source>
        <dbReference type="EMBL" id="KAG8065645.1"/>
    </source>
</evidence>
<organism evidence="1 2">
    <name type="scientific">Zizania palustris</name>
    <name type="common">Northern wild rice</name>
    <dbReference type="NCBI Taxonomy" id="103762"/>
    <lineage>
        <taxon>Eukaryota</taxon>
        <taxon>Viridiplantae</taxon>
        <taxon>Streptophyta</taxon>
        <taxon>Embryophyta</taxon>
        <taxon>Tracheophyta</taxon>
        <taxon>Spermatophyta</taxon>
        <taxon>Magnoliopsida</taxon>
        <taxon>Liliopsida</taxon>
        <taxon>Poales</taxon>
        <taxon>Poaceae</taxon>
        <taxon>BOP clade</taxon>
        <taxon>Oryzoideae</taxon>
        <taxon>Oryzeae</taxon>
        <taxon>Zizaniinae</taxon>
        <taxon>Zizania</taxon>
    </lineage>
</organism>
<dbReference type="Proteomes" id="UP000729402">
    <property type="component" value="Unassembled WGS sequence"/>
</dbReference>
<keyword evidence="2" id="KW-1185">Reference proteome</keyword>
<gene>
    <name evidence="1" type="ORF">GUJ93_ZPchr0004g39762</name>
</gene>
<sequence length="104" mass="12477">MAERLKHRCRPFRDARAKFRSSRAKSYSFMRRRWLFRIARMRQVSQLFALVFRCPNWLLRTARTRQVLLLPPLVFLRPHLLGCSCMCGTDWFGHSCMLGTTRRS</sequence>
<protein>
    <submittedName>
        <fullName evidence="1">Uncharacterized protein</fullName>
    </submittedName>
</protein>
<reference evidence="1" key="2">
    <citation type="submission" date="2021-02" db="EMBL/GenBank/DDBJ databases">
        <authorList>
            <person name="Kimball J.A."/>
            <person name="Haas M.W."/>
            <person name="Macchietto M."/>
            <person name="Kono T."/>
            <person name="Duquette J."/>
            <person name="Shao M."/>
        </authorList>
    </citation>
    <scope>NUCLEOTIDE SEQUENCE</scope>
    <source>
        <tissue evidence="1">Fresh leaf tissue</tissue>
    </source>
</reference>